<feature type="transmembrane region" description="Helical" evidence="2">
    <location>
        <begin position="45"/>
        <end position="64"/>
    </location>
</feature>
<dbReference type="EMBL" id="PGOL01000891">
    <property type="protein sequence ID" value="PKI63354.1"/>
    <property type="molecule type" value="Genomic_DNA"/>
</dbReference>
<dbReference type="GO" id="GO:0004659">
    <property type="term" value="F:prenyltransferase activity"/>
    <property type="evidence" value="ECO:0007669"/>
    <property type="project" value="InterPro"/>
</dbReference>
<evidence type="ECO:0000313" key="4">
    <source>
        <dbReference type="Proteomes" id="UP000233551"/>
    </source>
</evidence>
<keyword evidence="1" id="KW-0808">Transferase</keyword>
<organism evidence="3 4">
    <name type="scientific">Punica granatum</name>
    <name type="common">Pomegranate</name>
    <dbReference type="NCBI Taxonomy" id="22663"/>
    <lineage>
        <taxon>Eukaryota</taxon>
        <taxon>Viridiplantae</taxon>
        <taxon>Streptophyta</taxon>
        <taxon>Embryophyta</taxon>
        <taxon>Tracheophyta</taxon>
        <taxon>Spermatophyta</taxon>
        <taxon>Magnoliopsida</taxon>
        <taxon>eudicotyledons</taxon>
        <taxon>Gunneridae</taxon>
        <taxon>Pentapetalae</taxon>
        <taxon>rosids</taxon>
        <taxon>malvids</taxon>
        <taxon>Myrtales</taxon>
        <taxon>Lythraceae</taxon>
        <taxon>Punica</taxon>
    </lineage>
</organism>
<feature type="transmembrane region" description="Helical" evidence="2">
    <location>
        <begin position="71"/>
        <end position="90"/>
    </location>
</feature>
<keyword evidence="2" id="KW-0472">Membrane</keyword>
<evidence type="ECO:0000256" key="2">
    <source>
        <dbReference type="SAM" id="Phobius"/>
    </source>
</evidence>
<reference evidence="3 4" key="1">
    <citation type="submission" date="2017-11" db="EMBL/GenBank/DDBJ databases">
        <title>De-novo sequencing of pomegranate (Punica granatum L.) genome.</title>
        <authorList>
            <person name="Akparov Z."/>
            <person name="Amiraslanov A."/>
            <person name="Hajiyeva S."/>
            <person name="Abbasov M."/>
            <person name="Kaur K."/>
            <person name="Hamwieh A."/>
            <person name="Solovyev V."/>
            <person name="Salamov A."/>
            <person name="Braich B."/>
            <person name="Kosarev P."/>
            <person name="Mahmoud A."/>
            <person name="Hajiyev E."/>
            <person name="Babayeva S."/>
            <person name="Izzatullayeva V."/>
            <person name="Mammadov A."/>
            <person name="Mammadov A."/>
            <person name="Sharifova S."/>
            <person name="Ojaghi J."/>
            <person name="Eynullazada K."/>
            <person name="Bayramov B."/>
            <person name="Abdulazimova A."/>
            <person name="Shahmuradov I."/>
        </authorList>
    </citation>
    <scope>NUCLEOTIDE SEQUENCE [LARGE SCALE GENOMIC DNA]</scope>
    <source>
        <strain evidence="4">cv. AG2017</strain>
        <tissue evidence="3">Leaf</tissue>
    </source>
</reference>
<dbReference type="GO" id="GO:0042372">
    <property type="term" value="P:phylloquinone biosynthetic process"/>
    <property type="evidence" value="ECO:0007669"/>
    <property type="project" value="TreeGrafter"/>
</dbReference>
<evidence type="ECO:0000256" key="1">
    <source>
        <dbReference type="ARBA" id="ARBA00022679"/>
    </source>
</evidence>
<sequence length="161" mass="17964">MPVEVWRQTKCQVLGSEVVPSDSAYAPDEEDEIPRATLIWRAVKLPIYSVALIPLTVGSASAYLQTGIFAARRYFLLLASSVLIITWLNLSNDVYDFDTGADKNKKESVVNLVGSSSVPSPYQWEIGLSVLLKRTMRHIWSPAWTRLLSMIEQSISFADGK</sequence>
<gene>
    <name evidence="3" type="ORF">CRG98_016242</name>
</gene>
<evidence type="ECO:0000313" key="3">
    <source>
        <dbReference type="EMBL" id="PKI63354.1"/>
    </source>
</evidence>
<dbReference type="CDD" id="cd13962">
    <property type="entry name" value="PT_UbiA_UBIAD1"/>
    <property type="match status" value="1"/>
</dbReference>
<dbReference type="PANTHER" id="PTHR13929:SF0">
    <property type="entry name" value="UBIA PRENYLTRANSFERASE DOMAIN-CONTAINING PROTEIN 1"/>
    <property type="match status" value="1"/>
</dbReference>
<keyword evidence="4" id="KW-1185">Reference proteome</keyword>
<dbReference type="STRING" id="22663.A0A2I0K481"/>
<accession>A0A2I0K481</accession>
<keyword evidence="2" id="KW-1133">Transmembrane helix</keyword>
<proteinExistence type="predicted"/>
<dbReference type="AlphaFoldDB" id="A0A2I0K481"/>
<comment type="caution">
    <text evidence="3">The sequence shown here is derived from an EMBL/GenBank/DDBJ whole genome shotgun (WGS) entry which is preliminary data.</text>
</comment>
<protein>
    <submittedName>
        <fullName evidence="3">Uncharacterized protein</fullName>
    </submittedName>
</protein>
<keyword evidence="2" id="KW-0812">Transmembrane</keyword>
<dbReference type="Proteomes" id="UP000233551">
    <property type="component" value="Unassembled WGS sequence"/>
</dbReference>
<dbReference type="PANTHER" id="PTHR13929">
    <property type="entry name" value="1,4-DIHYDROXY-2-NAPHTHOATE OCTAPRENYLTRANSFERASE"/>
    <property type="match status" value="1"/>
</dbReference>
<dbReference type="InterPro" id="IPR026046">
    <property type="entry name" value="UBIAD1"/>
</dbReference>
<name>A0A2I0K481_PUNGR</name>